<dbReference type="EMBL" id="JANUCT010000001">
    <property type="protein sequence ID" value="MCS3902045.1"/>
    <property type="molecule type" value="Genomic_DNA"/>
</dbReference>
<reference evidence="2" key="1">
    <citation type="submission" date="2022-08" db="EMBL/GenBank/DDBJ databases">
        <title>Genomic Encyclopedia of Type Strains, Phase III (KMG-III): the genomes of soil and plant-associated and newly described type strains.</title>
        <authorList>
            <person name="Whitman W."/>
        </authorList>
    </citation>
    <scope>NUCLEOTIDE SEQUENCE</scope>
    <source>
        <strain evidence="2">HMT 1</strain>
    </source>
</reference>
<dbReference type="AlphaFoldDB" id="A0AAE3HHL4"/>
<sequence>MADEPQHSPDDLDPRLEQALAEALTPVSPDAAARARMRGRIMQHVGQPETEIVRADSGEWRPLLPGIRIKNLRLDRDQGTQTSLWELAPGSRIPGHSHIQEEECLVLEGSISMGDETFNAGDYLYARKGVEQAEFFTATGALLLIRSELVPETSRLTRFLYGLFKS</sequence>
<dbReference type="Pfam" id="PF12973">
    <property type="entry name" value="Cupin_7"/>
    <property type="match status" value="1"/>
</dbReference>
<evidence type="ECO:0000313" key="3">
    <source>
        <dbReference type="Proteomes" id="UP001204445"/>
    </source>
</evidence>
<evidence type="ECO:0000313" key="2">
    <source>
        <dbReference type="EMBL" id="MCS3902045.1"/>
    </source>
</evidence>
<dbReference type="RefSeq" id="WP_259053302.1">
    <property type="nucleotide sequence ID" value="NZ_JANUCT010000001.1"/>
</dbReference>
<dbReference type="InterPro" id="IPR014710">
    <property type="entry name" value="RmlC-like_jellyroll"/>
</dbReference>
<accession>A0AAE3HHL4</accession>
<comment type="caution">
    <text evidence="2">The sequence shown here is derived from an EMBL/GenBank/DDBJ whole genome shotgun (WGS) entry which is preliminary data.</text>
</comment>
<dbReference type="InterPro" id="IPR011051">
    <property type="entry name" value="RmlC_Cupin_sf"/>
</dbReference>
<organism evidence="2 3">
    <name type="scientific">Methylohalomonas lacus</name>
    <dbReference type="NCBI Taxonomy" id="398773"/>
    <lineage>
        <taxon>Bacteria</taxon>
        <taxon>Pseudomonadati</taxon>
        <taxon>Pseudomonadota</taxon>
        <taxon>Gammaproteobacteria</taxon>
        <taxon>Methylohalomonadales</taxon>
        <taxon>Methylohalomonadaceae</taxon>
        <taxon>Methylohalomonas</taxon>
    </lineage>
</organism>
<dbReference type="Proteomes" id="UP001204445">
    <property type="component" value="Unassembled WGS sequence"/>
</dbReference>
<dbReference type="SUPFAM" id="SSF51182">
    <property type="entry name" value="RmlC-like cupins"/>
    <property type="match status" value="1"/>
</dbReference>
<dbReference type="Gene3D" id="2.60.120.10">
    <property type="entry name" value="Jelly Rolls"/>
    <property type="match status" value="1"/>
</dbReference>
<name>A0AAE3HHL4_9GAMM</name>
<keyword evidence="3" id="KW-1185">Reference proteome</keyword>
<gene>
    <name evidence="2" type="ORF">J2T55_000037</name>
</gene>
<proteinExistence type="predicted"/>
<evidence type="ECO:0000259" key="1">
    <source>
        <dbReference type="Pfam" id="PF12973"/>
    </source>
</evidence>
<protein>
    <submittedName>
        <fullName evidence="2">Anti-sigma factor ChrR (Cupin superfamily)</fullName>
    </submittedName>
</protein>
<dbReference type="InterPro" id="IPR025979">
    <property type="entry name" value="ChrR-like_cupin_dom"/>
</dbReference>
<feature type="domain" description="ChrR-like cupin" evidence="1">
    <location>
        <begin position="51"/>
        <end position="145"/>
    </location>
</feature>